<accession>A0A4R7VCQ9</accession>
<evidence type="ECO:0000313" key="4">
    <source>
        <dbReference type="Proteomes" id="UP000294927"/>
    </source>
</evidence>
<dbReference type="InterPro" id="IPR000326">
    <property type="entry name" value="PAP2/HPO"/>
</dbReference>
<feature type="transmembrane region" description="Helical" evidence="1">
    <location>
        <begin position="67"/>
        <end position="92"/>
    </location>
</feature>
<keyword evidence="1" id="KW-0812">Transmembrane</keyword>
<dbReference type="Pfam" id="PF01569">
    <property type="entry name" value="PAP2"/>
    <property type="match status" value="1"/>
</dbReference>
<comment type="caution">
    <text evidence="3">The sequence shown here is derived from an EMBL/GenBank/DDBJ whole genome shotgun (WGS) entry which is preliminary data.</text>
</comment>
<dbReference type="SUPFAM" id="SSF48317">
    <property type="entry name" value="Acid phosphatase/Vanadium-dependent haloperoxidase"/>
    <property type="match status" value="1"/>
</dbReference>
<evidence type="ECO:0000313" key="3">
    <source>
        <dbReference type="EMBL" id="TDV46892.1"/>
    </source>
</evidence>
<feature type="transmembrane region" description="Helical" evidence="1">
    <location>
        <begin position="99"/>
        <end position="117"/>
    </location>
</feature>
<feature type="domain" description="Phosphatidic acid phosphatase type 2/haloperoxidase" evidence="2">
    <location>
        <begin position="129"/>
        <end position="204"/>
    </location>
</feature>
<keyword evidence="1" id="KW-0472">Membrane</keyword>
<proteinExistence type="predicted"/>
<feature type="transmembrane region" description="Helical" evidence="1">
    <location>
        <begin position="129"/>
        <end position="152"/>
    </location>
</feature>
<dbReference type="AlphaFoldDB" id="A0A4R7VCQ9"/>
<dbReference type="EMBL" id="SOCP01000010">
    <property type="protein sequence ID" value="TDV46892.1"/>
    <property type="molecule type" value="Genomic_DNA"/>
</dbReference>
<keyword evidence="4" id="KW-1185">Reference proteome</keyword>
<protein>
    <submittedName>
        <fullName evidence="3">Undecaprenyl-diphosphatase</fullName>
    </submittedName>
</protein>
<dbReference type="InterPro" id="IPR036938">
    <property type="entry name" value="PAP2/HPO_sf"/>
</dbReference>
<feature type="transmembrane region" description="Helical" evidence="1">
    <location>
        <begin position="185"/>
        <end position="206"/>
    </location>
</feature>
<keyword evidence="1" id="KW-1133">Transmembrane helix</keyword>
<gene>
    <name evidence="3" type="ORF">CLV71_11075</name>
</gene>
<sequence>MGIDTEMRRDVRALPGRLGMPLGAVSLLAAVVLVVLGFVFAGQDVGAPVDIGIRAYLRSLDQPWHSIALVIDWTGEPVGAVVVLAILVIVFLRKGNRRAALFAVAGPAAAVVVTSGMKPLVGRTINDGFLSFPSGHTASATAYALVVMLVVCRRLWLTLLVALVAAAVMAWAQVLLNAHYPTDTFGGFCAALAIVPVVAWAIDYLWDRLLTRS</sequence>
<feature type="transmembrane region" description="Helical" evidence="1">
    <location>
        <begin position="159"/>
        <end position="179"/>
    </location>
</feature>
<feature type="transmembrane region" description="Helical" evidence="1">
    <location>
        <begin position="21"/>
        <end position="41"/>
    </location>
</feature>
<name>A0A4R7VCQ9_9PSEU</name>
<dbReference type="Proteomes" id="UP000294927">
    <property type="component" value="Unassembled WGS sequence"/>
</dbReference>
<evidence type="ECO:0000256" key="1">
    <source>
        <dbReference type="SAM" id="Phobius"/>
    </source>
</evidence>
<reference evidence="3 4" key="1">
    <citation type="submission" date="2019-03" db="EMBL/GenBank/DDBJ databases">
        <title>Genomic Encyclopedia of Archaeal and Bacterial Type Strains, Phase II (KMG-II): from individual species to whole genera.</title>
        <authorList>
            <person name="Goeker M."/>
        </authorList>
    </citation>
    <scope>NUCLEOTIDE SEQUENCE [LARGE SCALE GENOMIC DNA]</scope>
    <source>
        <strain evidence="3 4">DSM 45499</strain>
    </source>
</reference>
<evidence type="ECO:0000259" key="2">
    <source>
        <dbReference type="Pfam" id="PF01569"/>
    </source>
</evidence>
<organism evidence="3 4">
    <name type="scientific">Actinophytocola oryzae</name>
    <dbReference type="NCBI Taxonomy" id="502181"/>
    <lineage>
        <taxon>Bacteria</taxon>
        <taxon>Bacillati</taxon>
        <taxon>Actinomycetota</taxon>
        <taxon>Actinomycetes</taxon>
        <taxon>Pseudonocardiales</taxon>
        <taxon>Pseudonocardiaceae</taxon>
    </lineage>
</organism>
<dbReference type="Gene3D" id="1.20.144.10">
    <property type="entry name" value="Phosphatidic acid phosphatase type 2/haloperoxidase"/>
    <property type="match status" value="1"/>
</dbReference>